<name>A0A8J8CCW8_9EURY</name>
<dbReference type="AlphaFoldDB" id="A0A8J8CCW8"/>
<dbReference type="Proteomes" id="UP000783863">
    <property type="component" value="Unassembled WGS sequence"/>
</dbReference>
<gene>
    <name evidence="1" type="ORF">EGD98_10165</name>
</gene>
<sequence>MTGPAHGIDRSTTIRDRRRGRVTECDLCLEERWCVEQDGLSACGRCQLELLPQGWGL</sequence>
<reference evidence="1" key="1">
    <citation type="submission" date="2021-06" db="EMBL/GenBank/DDBJ databases">
        <title>Halomicroarcula sp. F24A a new haloarchaeum isolated from saline soil.</title>
        <authorList>
            <person name="Duran-Viseras A."/>
            <person name="Sanchez-Porro C."/>
            <person name="Ventosa A."/>
        </authorList>
    </citation>
    <scope>NUCLEOTIDE SEQUENCE</scope>
    <source>
        <strain evidence="1">F24A</strain>
    </source>
</reference>
<protein>
    <submittedName>
        <fullName evidence="1">Uncharacterized protein</fullName>
    </submittedName>
</protein>
<keyword evidence="2" id="KW-1185">Reference proteome</keyword>
<dbReference type="RefSeq" id="WP_220588265.1">
    <property type="nucleotide sequence ID" value="NZ_RKLQ01000002.1"/>
</dbReference>
<comment type="caution">
    <text evidence="1">The sequence shown here is derived from an EMBL/GenBank/DDBJ whole genome shotgun (WGS) entry which is preliminary data.</text>
</comment>
<dbReference type="EMBL" id="RKLQ01000002">
    <property type="protein sequence ID" value="MBX0304030.1"/>
    <property type="molecule type" value="Genomic_DNA"/>
</dbReference>
<organism evidence="1 2">
    <name type="scientific">Haloarcula salinisoli</name>
    <dbReference type="NCBI Taxonomy" id="2487746"/>
    <lineage>
        <taxon>Archaea</taxon>
        <taxon>Methanobacteriati</taxon>
        <taxon>Methanobacteriota</taxon>
        <taxon>Stenosarchaea group</taxon>
        <taxon>Halobacteria</taxon>
        <taxon>Halobacteriales</taxon>
        <taxon>Haloarculaceae</taxon>
        <taxon>Haloarcula</taxon>
    </lineage>
</organism>
<accession>A0A8J8CCW8</accession>
<evidence type="ECO:0000313" key="2">
    <source>
        <dbReference type="Proteomes" id="UP000783863"/>
    </source>
</evidence>
<evidence type="ECO:0000313" key="1">
    <source>
        <dbReference type="EMBL" id="MBX0304030.1"/>
    </source>
</evidence>
<proteinExistence type="predicted"/>